<protein>
    <submittedName>
        <fullName evidence="1">Uncharacterized protein</fullName>
    </submittedName>
</protein>
<evidence type="ECO:0000313" key="2">
    <source>
        <dbReference type="Proteomes" id="UP001057402"/>
    </source>
</evidence>
<dbReference type="Proteomes" id="UP001057402">
    <property type="component" value="Chromosome 1"/>
</dbReference>
<gene>
    <name evidence="1" type="ORF">MLD38_001166</name>
</gene>
<evidence type="ECO:0000313" key="1">
    <source>
        <dbReference type="EMBL" id="KAI4388876.1"/>
    </source>
</evidence>
<sequence>MEELKPSPANSTPLTPLVFLDRTATVYGDCPSVVYGSTVYTWSQTHRRCLSLASSLSSLGLGRGHVVSVMAPNVPALYELHFAVPMCGAVLNCVNIRLNAQTISVILRHGESRLLFVDVQLQGLVQEALALLPEDHPHPILVLIRDDSVQDPPSELGLGFYSTYEEMVEKGDPGFEWVRPASEWDPITLNYTSGTTASPKGVVHCHRGTYLASIDSLINWGVPKQPVYLLTLPMFHSNGWSFPWGMAMVGGTNVCVRKVDTDIIHRLIHTHRVTHMCGAPVVLNMITTGGKQLDHPVKILTAGSPPPASVLLRAESLGFHVSHGYGLTETGANVLSCEWQGKWNVLPASERARLKARQGVRTASFVRVDVVDPNTGINVKQDGKTLGEIAVRGPWVMLGYLKDPVGTSRCMRNGYFYTGDVGVIHPDGYIEIKDRSKDVIISGGVNLSSVEVESVLYGHPAVSEVAVVARPDEFWGETPCAFVSLKEGQKLATEKEMIDYCRERMPKYMVPKTVVFRDELPKTSTGKMQKFVLRELAKQLGPFTSSRM</sequence>
<accession>A0ACB9SBQ6</accession>
<proteinExistence type="predicted"/>
<dbReference type="EMBL" id="CM042880">
    <property type="protein sequence ID" value="KAI4388876.1"/>
    <property type="molecule type" value="Genomic_DNA"/>
</dbReference>
<name>A0ACB9SBQ6_9MYRT</name>
<keyword evidence="2" id="KW-1185">Reference proteome</keyword>
<comment type="caution">
    <text evidence="1">The sequence shown here is derived from an EMBL/GenBank/DDBJ whole genome shotgun (WGS) entry which is preliminary data.</text>
</comment>
<reference evidence="2" key="1">
    <citation type="journal article" date="2023" name="Front. Plant Sci.">
        <title>Chromosomal-level genome assembly of Melastoma candidum provides insights into trichome evolution.</title>
        <authorList>
            <person name="Zhong Y."/>
            <person name="Wu W."/>
            <person name="Sun C."/>
            <person name="Zou P."/>
            <person name="Liu Y."/>
            <person name="Dai S."/>
            <person name="Zhou R."/>
        </authorList>
    </citation>
    <scope>NUCLEOTIDE SEQUENCE [LARGE SCALE GENOMIC DNA]</scope>
</reference>
<organism evidence="1 2">
    <name type="scientific">Melastoma candidum</name>
    <dbReference type="NCBI Taxonomy" id="119954"/>
    <lineage>
        <taxon>Eukaryota</taxon>
        <taxon>Viridiplantae</taxon>
        <taxon>Streptophyta</taxon>
        <taxon>Embryophyta</taxon>
        <taxon>Tracheophyta</taxon>
        <taxon>Spermatophyta</taxon>
        <taxon>Magnoliopsida</taxon>
        <taxon>eudicotyledons</taxon>
        <taxon>Gunneridae</taxon>
        <taxon>Pentapetalae</taxon>
        <taxon>rosids</taxon>
        <taxon>malvids</taxon>
        <taxon>Myrtales</taxon>
        <taxon>Melastomataceae</taxon>
        <taxon>Melastomatoideae</taxon>
        <taxon>Melastomateae</taxon>
        <taxon>Melastoma</taxon>
    </lineage>
</organism>